<gene>
    <name evidence="1" type="ORF">CVT26_000566</name>
</gene>
<comment type="caution">
    <text evidence="1">The sequence shown here is derived from an EMBL/GenBank/DDBJ whole genome shotgun (WGS) entry which is preliminary data.</text>
</comment>
<sequence>LQRLSLKHSDIDLQVATGSIVSFLRRSSCVVKSLSIRLTNLTDNDLVQITRLTPSLEKLSLVRCPSGASEFIGFSQALSSHLSSNHPSLTPKPLLPSLQVFKWLGDDAFPWRVLPSFFAPLTLGSTSPGRPLTKIQIYCLRLVDGSPIPYIDDDILRQLSKFADKVKFNFGYSTDDGYDGDLWKVSVERGKCPEQGERLLMWRKIMSGAVPASNGLRSPDLRSQPADNLRQFLPVVGQVRPQEFVKRRLRPDCDFRSNGSNLHSRRGITSSSSIMSSHTTDVEIMRLNLKPLLGHLLGDGKPVKALSRPQLSSRIHELRSAWTGKLQSAFG</sequence>
<evidence type="ECO:0008006" key="3">
    <source>
        <dbReference type="Google" id="ProtNLM"/>
    </source>
</evidence>
<name>A0A409VH76_9AGAR</name>
<dbReference type="InParanoid" id="A0A409VH76"/>
<evidence type="ECO:0000313" key="2">
    <source>
        <dbReference type="Proteomes" id="UP000284706"/>
    </source>
</evidence>
<dbReference type="AlphaFoldDB" id="A0A409VH76"/>
<reference evidence="1 2" key="1">
    <citation type="journal article" date="2018" name="Evol. Lett.">
        <title>Horizontal gene cluster transfer increased hallucinogenic mushroom diversity.</title>
        <authorList>
            <person name="Reynolds H.T."/>
            <person name="Vijayakumar V."/>
            <person name="Gluck-Thaler E."/>
            <person name="Korotkin H.B."/>
            <person name="Matheny P.B."/>
            <person name="Slot J.C."/>
        </authorList>
    </citation>
    <scope>NUCLEOTIDE SEQUENCE [LARGE SCALE GENOMIC DNA]</scope>
    <source>
        <strain evidence="1 2">SRW20</strain>
    </source>
</reference>
<dbReference type="EMBL" id="NHYE01005649">
    <property type="protein sequence ID" value="PPQ65624.1"/>
    <property type="molecule type" value="Genomic_DNA"/>
</dbReference>
<proteinExistence type="predicted"/>
<feature type="non-terminal residue" evidence="1">
    <location>
        <position position="1"/>
    </location>
</feature>
<evidence type="ECO:0000313" key="1">
    <source>
        <dbReference type="EMBL" id="PPQ65624.1"/>
    </source>
</evidence>
<accession>A0A409VH76</accession>
<dbReference type="Proteomes" id="UP000284706">
    <property type="component" value="Unassembled WGS sequence"/>
</dbReference>
<keyword evidence="2" id="KW-1185">Reference proteome</keyword>
<organism evidence="1 2">
    <name type="scientific">Gymnopilus dilepis</name>
    <dbReference type="NCBI Taxonomy" id="231916"/>
    <lineage>
        <taxon>Eukaryota</taxon>
        <taxon>Fungi</taxon>
        <taxon>Dikarya</taxon>
        <taxon>Basidiomycota</taxon>
        <taxon>Agaricomycotina</taxon>
        <taxon>Agaricomycetes</taxon>
        <taxon>Agaricomycetidae</taxon>
        <taxon>Agaricales</taxon>
        <taxon>Agaricineae</taxon>
        <taxon>Hymenogastraceae</taxon>
        <taxon>Gymnopilus</taxon>
    </lineage>
</organism>
<protein>
    <recommendedName>
        <fullName evidence="3">F-box domain-containing protein</fullName>
    </recommendedName>
</protein>